<keyword evidence="3" id="KW-1185">Reference proteome</keyword>
<accession>A0A9Q0JP46</accession>
<dbReference type="EMBL" id="JAKUCV010001094">
    <property type="protein sequence ID" value="KAJ4847710.1"/>
    <property type="molecule type" value="Genomic_DNA"/>
</dbReference>
<comment type="caution">
    <text evidence="2">The sequence shown here is derived from an EMBL/GenBank/DDBJ whole genome shotgun (WGS) entry which is preliminary data.</text>
</comment>
<sequence length="171" mass="19751">MKPDQSHCSWRRASPTVHNVKPCPGDPKPHTPIKKARQEEASSDSLRQRIKYGPKSHSCPFRRIELREVYEEEKATSVAALYRCCPGVSWMRTGLIFLRRQMRRWLVSFFVGCKHVICTRSATPWWSVLRLLAFSPTVADVNSSGSFTRWRRLVWVHREDDAKGIPTKSNG</sequence>
<evidence type="ECO:0000313" key="2">
    <source>
        <dbReference type="EMBL" id="KAJ4847710.1"/>
    </source>
</evidence>
<dbReference type="AlphaFoldDB" id="A0A9Q0JP46"/>
<feature type="region of interest" description="Disordered" evidence="1">
    <location>
        <begin position="1"/>
        <end position="46"/>
    </location>
</feature>
<reference evidence="2" key="2">
    <citation type="journal article" date="2023" name="Plants (Basel)">
        <title>Annotation of the Turnera subulata (Passifloraceae) Draft Genome Reveals the S-Locus Evolved after the Divergence of Turneroideae from Passifloroideae in a Stepwise Manner.</title>
        <authorList>
            <person name="Henning P.M."/>
            <person name="Roalson E.H."/>
            <person name="Mir W."/>
            <person name="McCubbin A.G."/>
            <person name="Shore J.S."/>
        </authorList>
    </citation>
    <scope>NUCLEOTIDE SEQUENCE</scope>
    <source>
        <strain evidence="2">F60SS</strain>
    </source>
</reference>
<name>A0A9Q0JP46_9ROSI</name>
<evidence type="ECO:0000313" key="3">
    <source>
        <dbReference type="Proteomes" id="UP001141552"/>
    </source>
</evidence>
<proteinExistence type="predicted"/>
<organism evidence="2 3">
    <name type="scientific">Turnera subulata</name>
    <dbReference type="NCBI Taxonomy" id="218843"/>
    <lineage>
        <taxon>Eukaryota</taxon>
        <taxon>Viridiplantae</taxon>
        <taxon>Streptophyta</taxon>
        <taxon>Embryophyta</taxon>
        <taxon>Tracheophyta</taxon>
        <taxon>Spermatophyta</taxon>
        <taxon>Magnoliopsida</taxon>
        <taxon>eudicotyledons</taxon>
        <taxon>Gunneridae</taxon>
        <taxon>Pentapetalae</taxon>
        <taxon>rosids</taxon>
        <taxon>fabids</taxon>
        <taxon>Malpighiales</taxon>
        <taxon>Passifloraceae</taxon>
        <taxon>Turnera</taxon>
    </lineage>
</organism>
<evidence type="ECO:0000256" key="1">
    <source>
        <dbReference type="SAM" id="MobiDB-lite"/>
    </source>
</evidence>
<dbReference type="Proteomes" id="UP001141552">
    <property type="component" value="Unassembled WGS sequence"/>
</dbReference>
<protein>
    <submittedName>
        <fullName evidence="2">Uncharacterized protein</fullName>
    </submittedName>
</protein>
<gene>
    <name evidence="2" type="ORF">Tsubulata_004446</name>
</gene>
<reference evidence="2" key="1">
    <citation type="submission" date="2022-02" db="EMBL/GenBank/DDBJ databases">
        <authorList>
            <person name="Henning P.M."/>
            <person name="McCubbin A.G."/>
            <person name="Shore J.S."/>
        </authorList>
    </citation>
    <scope>NUCLEOTIDE SEQUENCE</scope>
    <source>
        <strain evidence="2">F60SS</strain>
        <tissue evidence="2">Leaves</tissue>
    </source>
</reference>